<dbReference type="FunFam" id="1.20.1250.20:FF:000001">
    <property type="entry name" value="Dicarboxylate MFS transporter"/>
    <property type="match status" value="1"/>
</dbReference>
<evidence type="ECO:0000256" key="11">
    <source>
        <dbReference type="ARBA" id="ARBA00039918"/>
    </source>
</evidence>
<dbReference type="SUPFAM" id="SSF103473">
    <property type="entry name" value="MFS general substrate transporter"/>
    <property type="match status" value="1"/>
</dbReference>
<feature type="transmembrane region" description="Helical" evidence="12">
    <location>
        <begin position="109"/>
        <end position="127"/>
    </location>
</feature>
<evidence type="ECO:0000256" key="3">
    <source>
        <dbReference type="ARBA" id="ARBA00022448"/>
    </source>
</evidence>
<feature type="transmembrane region" description="Helical" evidence="12">
    <location>
        <begin position="401"/>
        <end position="422"/>
    </location>
</feature>
<dbReference type="InterPro" id="IPR004736">
    <property type="entry name" value="MHS_symport"/>
</dbReference>
<feature type="transmembrane region" description="Helical" evidence="12">
    <location>
        <begin position="209"/>
        <end position="228"/>
    </location>
</feature>
<protein>
    <recommendedName>
        <fullName evidence="11">Putative proline/betaine transporter</fullName>
    </recommendedName>
</protein>
<evidence type="ECO:0000256" key="5">
    <source>
        <dbReference type="ARBA" id="ARBA00022519"/>
    </source>
</evidence>
<feature type="domain" description="Major facilitator superfamily (MFS) profile" evidence="13">
    <location>
        <begin position="36"/>
        <end position="455"/>
    </location>
</feature>
<feature type="transmembrane region" description="Helical" evidence="12">
    <location>
        <begin position="305"/>
        <end position="327"/>
    </location>
</feature>
<keyword evidence="4" id="KW-1003">Cell membrane</keyword>
<evidence type="ECO:0000256" key="10">
    <source>
        <dbReference type="ARBA" id="ARBA00037295"/>
    </source>
</evidence>
<dbReference type="NCBIfam" id="NF007414">
    <property type="entry name" value="PRK09952.1"/>
    <property type="match status" value="1"/>
</dbReference>
<dbReference type="Pfam" id="PF07690">
    <property type="entry name" value="MFS_1"/>
    <property type="match status" value="1"/>
</dbReference>
<keyword evidence="15" id="KW-1185">Reference proteome</keyword>
<comment type="caution">
    <text evidence="14">The sequence shown here is derived from an EMBL/GenBank/DDBJ whole genome shotgun (WGS) entry which is preliminary data.</text>
</comment>
<dbReference type="GO" id="GO:0005886">
    <property type="term" value="C:plasma membrane"/>
    <property type="evidence" value="ECO:0007669"/>
    <property type="project" value="UniProtKB-SubCell"/>
</dbReference>
<dbReference type="Proteomes" id="UP000019491">
    <property type="component" value="Unassembled WGS sequence"/>
</dbReference>
<dbReference type="PANTHER" id="PTHR43045">
    <property type="entry name" value="SHIKIMATE TRANSPORTER"/>
    <property type="match status" value="1"/>
</dbReference>
<comment type="similarity">
    <text evidence="2">Belongs to the major facilitator superfamily. Metabolite:H+ Symporter (MHS) family (TC 2.A.1.6) family.</text>
</comment>
<dbReference type="Gene3D" id="1.20.1250.20">
    <property type="entry name" value="MFS general substrate transporter like domains"/>
    <property type="match status" value="2"/>
</dbReference>
<evidence type="ECO:0000256" key="9">
    <source>
        <dbReference type="ARBA" id="ARBA00023136"/>
    </source>
</evidence>
<comment type="function">
    <text evidence="10">May be a proton symporter involved in the uptake of osmolytes such as proline and glycine betaine.</text>
</comment>
<dbReference type="GO" id="GO:0015293">
    <property type="term" value="F:symporter activity"/>
    <property type="evidence" value="ECO:0007669"/>
    <property type="project" value="UniProtKB-KW"/>
</dbReference>
<keyword evidence="9 12" id="KW-0472">Membrane</keyword>
<feature type="transmembrane region" description="Helical" evidence="12">
    <location>
        <begin position="74"/>
        <end position="97"/>
    </location>
</feature>
<keyword evidence="6 12" id="KW-0812">Transmembrane</keyword>
<dbReference type="InterPro" id="IPR036259">
    <property type="entry name" value="MFS_trans_sf"/>
</dbReference>
<reference evidence="14 15" key="1">
    <citation type="submission" date="2014-02" db="EMBL/GenBank/DDBJ databases">
        <title>Whole genome shotgun sequence of Rhodococcus wratislaviensis NBRC 100605.</title>
        <authorList>
            <person name="Hosoyama A."/>
            <person name="Tsuchikane K."/>
            <person name="Yoshida I."/>
            <person name="Ohji S."/>
            <person name="Ichikawa N."/>
            <person name="Yamazoe A."/>
            <person name="Fujita N."/>
        </authorList>
    </citation>
    <scope>NUCLEOTIDE SEQUENCE [LARGE SCALE GENOMIC DNA]</scope>
    <source>
        <strain evidence="14 15">NBRC 100605</strain>
    </source>
</reference>
<dbReference type="EMBL" id="BAWF01000001">
    <property type="protein sequence ID" value="GAF42181.1"/>
    <property type="molecule type" value="Genomic_DNA"/>
</dbReference>
<feature type="transmembrane region" description="Helical" evidence="12">
    <location>
        <begin position="173"/>
        <end position="197"/>
    </location>
</feature>
<evidence type="ECO:0000256" key="4">
    <source>
        <dbReference type="ARBA" id="ARBA00022475"/>
    </source>
</evidence>
<keyword evidence="7" id="KW-0769">Symport</keyword>
<accession>X0PX29</accession>
<evidence type="ECO:0000256" key="1">
    <source>
        <dbReference type="ARBA" id="ARBA00004429"/>
    </source>
</evidence>
<keyword evidence="5" id="KW-0997">Cell inner membrane</keyword>
<feature type="transmembrane region" description="Helical" evidence="12">
    <location>
        <begin position="41"/>
        <end position="62"/>
    </location>
</feature>
<dbReference type="NCBIfam" id="TIGR00883">
    <property type="entry name" value="2A0106"/>
    <property type="match status" value="1"/>
</dbReference>
<evidence type="ECO:0000313" key="14">
    <source>
        <dbReference type="EMBL" id="GAF42181.1"/>
    </source>
</evidence>
<feature type="transmembrane region" description="Helical" evidence="12">
    <location>
        <begin position="336"/>
        <end position="355"/>
    </location>
</feature>
<feature type="transmembrane region" description="Helical" evidence="12">
    <location>
        <begin position="274"/>
        <end position="293"/>
    </location>
</feature>
<evidence type="ECO:0000256" key="12">
    <source>
        <dbReference type="SAM" id="Phobius"/>
    </source>
</evidence>
<keyword evidence="3" id="KW-0813">Transport</keyword>
<evidence type="ECO:0000256" key="2">
    <source>
        <dbReference type="ARBA" id="ARBA00008240"/>
    </source>
</evidence>
<gene>
    <name evidence="14" type="primary">shiA</name>
    <name evidence="14" type="ORF">RW1_001_01160</name>
</gene>
<dbReference type="AlphaFoldDB" id="X0PX29"/>
<evidence type="ECO:0000256" key="6">
    <source>
        <dbReference type="ARBA" id="ARBA00022692"/>
    </source>
</evidence>
<dbReference type="InterPro" id="IPR020846">
    <property type="entry name" value="MFS_dom"/>
</dbReference>
<sequence length="471" mass="50539">MRSVCEQSVSGTNVGRDIGMSDHAFTPAAEKQARRAALSSFVGAVIDWYDFLLYGLVAALVFNSEFFPNVSPAIGTLAAFATFGVGFLFRPLGGVVFGHYGDRIGRKRMLILTVLIMGTSTALIGLLPSFGSIGWWAPVLLVTLRAIQGFAVGGEWGGAALMAVESAPPKKKAFYSSGVQVGYSVGLILATGFVMLMSNLTTEDAFSQWGWRVPFVASVVLVGIGLWIRAGVQESPEFVEKVEKIEEEQTTQDKKRIPLVEALRNHPKAFLQIIGLRFAELFSMYIVTTFALSYSTQELGMERNFMLNVGLLVGAVGIGTIPLFAWLSDKHGRRRVYILGALIGAVCAFPFFVFLENGSMIGTVILAVLLVNISHDMVVSVQQPLFTEMFGAEYRYSGAGVGYQVASAIGGGFTPFIAAALVTASGGSWHLVAVYLAGGCIVSALIAWRLQPDSSADTSDAVTRAKLENAH</sequence>
<comment type="subcellular location">
    <subcellularLocation>
        <location evidence="1">Cell inner membrane</location>
        <topology evidence="1">Multi-pass membrane protein</topology>
    </subcellularLocation>
</comment>
<evidence type="ECO:0000256" key="7">
    <source>
        <dbReference type="ARBA" id="ARBA00022847"/>
    </source>
</evidence>
<feature type="transmembrane region" description="Helical" evidence="12">
    <location>
        <begin position="361"/>
        <end position="381"/>
    </location>
</feature>
<dbReference type="PROSITE" id="PS50850">
    <property type="entry name" value="MFS"/>
    <property type="match status" value="1"/>
</dbReference>
<evidence type="ECO:0000313" key="15">
    <source>
        <dbReference type="Proteomes" id="UP000019491"/>
    </source>
</evidence>
<keyword evidence="8 12" id="KW-1133">Transmembrane helix</keyword>
<dbReference type="PANTHER" id="PTHR43045:SF1">
    <property type="entry name" value="SHIKIMATE TRANSPORTER"/>
    <property type="match status" value="1"/>
</dbReference>
<proteinExistence type="inferred from homology"/>
<feature type="transmembrane region" description="Helical" evidence="12">
    <location>
        <begin position="428"/>
        <end position="448"/>
    </location>
</feature>
<evidence type="ECO:0000256" key="8">
    <source>
        <dbReference type="ARBA" id="ARBA00022989"/>
    </source>
</evidence>
<evidence type="ECO:0000259" key="13">
    <source>
        <dbReference type="PROSITE" id="PS50850"/>
    </source>
</evidence>
<dbReference type="CDD" id="cd17369">
    <property type="entry name" value="MFS_ShiA_like"/>
    <property type="match status" value="1"/>
</dbReference>
<name>X0PX29_RHOWR</name>
<dbReference type="InterPro" id="IPR011701">
    <property type="entry name" value="MFS"/>
</dbReference>
<organism evidence="14 15">
    <name type="scientific">Rhodococcus wratislaviensis NBRC 100605</name>
    <dbReference type="NCBI Taxonomy" id="1219028"/>
    <lineage>
        <taxon>Bacteria</taxon>
        <taxon>Bacillati</taxon>
        <taxon>Actinomycetota</taxon>
        <taxon>Actinomycetes</taxon>
        <taxon>Mycobacteriales</taxon>
        <taxon>Nocardiaceae</taxon>
        <taxon>Rhodococcus</taxon>
    </lineage>
</organism>